<gene>
    <name evidence="2" type="ORF">ACFQEU_01455</name>
</gene>
<sequence length="162" mass="17791">MPLEIRERELPGVGVRYEVDLTQEESIATVIHNSGRRGLYYREDPAADYEIVAELSDSQARALGLLLVGAYYQPVPARTGEVTPTDEHTKWYQIRQNAPAVGKTVGEIDAGTDGEAAILAVVRSGERTAHPPETFTLAVDDHLVVIGDQAAHQELDELFHDT</sequence>
<dbReference type="InterPro" id="IPR058776">
    <property type="entry name" value="KhtT-like_N"/>
</dbReference>
<dbReference type="SUPFAM" id="SSF116726">
    <property type="entry name" value="TrkA C-terminal domain-like"/>
    <property type="match status" value="1"/>
</dbReference>
<accession>A0ABD5S7U5</accession>
<dbReference type="PROSITE" id="PS51202">
    <property type="entry name" value="RCK_C"/>
    <property type="match status" value="1"/>
</dbReference>
<evidence type="ECO:0000259" key="1">
    <source>
        <dbReference type="PROSITE" id="PS51202"/>
    </source>
</evidence>
<dbReference type="AlphaFoldDB" id="A0ABD5S7U5"/>
<name>A0ABD5S7U5_9EURY</name>
<evidence type="ECO:0000313" key="3">
    <source>
        <dbReference type="Proteomes" id="UP001596442"/>
    </source>
</evidence>
<comment type="caution">
    <text evidence="2">The sequence shown here is derived from an EMBL/GenBank/DDBJ whole genome shotgun (WGS) entry which is preliminary data.</text>
</comment>
<reference evidence="2 3" key="1">
    <citation type="journal article" date="2019" name="Int. J. Syst. Evol. Microbiol.">
        <title>The Global Catalogue of Microorganisms (GCM) 10K type strain sequencing project: providing services to taxonomists for standard genome sequencing and annotation.</title>
        <authorList>
            <consortium name="The Broad Institute Genomics Platform"/>
            <consortium name="The Broad Institute Genome Sequencing Center for Infectious Disease"/>
            <person name="Wu L."/>
            <person name="Ma J."/>
        </authorList>
    </citation>
    <scope>NUCLEOTIDE SEQUENCE [LARGE SCALE GENOMIC DNA]</scope>
    <source>
        <strain evidence="2 3">CGMCC 1.3239</strain>
    </source>
</reference>
<dbReference type="RefSeq" id="WP_379778501.1">
    <property type="nucleotide sequence ID" value="NZ_JBHSWW010000007.1"/>
</dbReference>
<organism evidence="2 3">
    <name type="scientific">Halorubrum tibetense</name>
    <dbReference type="NCBI Taxonomy" id="175631"/>
    <lineage>
        <taxon>Archaea</taxon>
        <taxon>Methanobacteriati</taxon>
        <taxon>Methanobacteriota</taxon>
        <taxon>Stenosarchaea group</taxon>
        <taxon>Halobacteria</taxon>
        <taxon>Halobacteriales</taxon>
        <taxon>Haloferacaceae</taxon>
        <taxon>Halorubrum</taxon>
    </lineage>
</organism>
<evidence type="ECO:0000313" key="2">
    <source>
        <dbReference type="EMBL" id="MFC6752141.1"/>
    </source>
</evidence>
<dbReference type="InterPro" id="IPR006037">
    <property type="entry name" value="RCK_C"/>
</dbReference>
<dbReference type="Pfam" id="PF02080">
    <property type="entry name" value="TrkA_C"/>
    <property type="match status" value="1"/>
</dbReference>
<dbReference type="EMBL" id="JBHSWW010000007">
    <property type="protein sequence ID" value="MFC6752141.1"/>
    <property type="molecule type" value="Genomic_DNA"/>
</dbReference>
<proteinExistence type="predicted"/>
<dbReference type="Gene3D" id="3.30.70.1450">
    <property type="entry name" value="Regulator of K+ conductance, C-terminal domain"/>
    <property type="match status" value="1"/>
</dbReference>
<dbReference type="PIRSF" id="PIRSF005028">
    <property type="entry name" value="KhtT"/>
    <property type="match status" value="1"/>
</dbReference>
<feature type="domain" description="RCK C-terminal" evidence="1">
    <location>
        <begin position="77"/>
        <end position="161"/>
    </location>
</feature>
<keyword evidence="3" id="KW-1185">Reference proteome</keyword>
<dbReference type="Proteomes" id="UP001596442">
    <property type="component" value="Unassembled WGS sequence"/>
</dbReference>
<dbReference type="InterPro" id="IPR026278">
    <property type="entry name" value="KhtT"/>
</dbReference>
<protein>
    <submittedName>
        <fullName evidence="2">Cation:proton antiporter regulatory subunit</fullName>
    </submittedName>
</protein>
<dbReference type="Pfam" id="PF25991">
    <property type="entry name" value="KhtT_N"/>
    <property type="match status" value="1"/>
</dbReference>
<dbReference type="InterPro" id="IPR036721">
    <property type="entry name" value="RCK_C_sf"/>
</dbReference>